<evidence type="ECO:0000259" key="4">
    <source>
        <dbReference type="Pfam" id="PF10488"/>
    </source>
</evidence>
<dbReference type="InterPro" id="IPR019512">
    <property type="entry name" value="Prot_Pase1_reg-su15B_N"/>
</dbReference>
<proteinExistence type="inferred from homology"/>
<dbReference type="GO" id="GO:0019888">
    <property type="term" value="F:protein phosphatase regulator activity"/>
    <property type="evidence" value="ECO:0007669"/>
    <property type="project" value="TreeGrafter"/>
</dbReference>
<dbReference type="OrthoDB" id="5976067at2759"/>
<evidence type="ECO:0000259" key="3">
    <source>
        <dbReference type="Pfam" id="PF10472"/>
    </source>
</evidence>
<dbReference type="GO" id="GO:0051246">
    <property type="term" value="P:regulation of protein metabolic process"/>
    <property type="evidence" value="ECO:0007669"/>
    <property type="project" value="UniProtKB-ARBA"/>
</dbReference>
<dbReference type="GO" id="GO:0000164">
    <property type="term" value="C:protein phosphatase type 1 complex"/>
    <property type="evidence" value="ECO:0007669"/>
    <property type="project" value="TreeGrafter"/>
</dbReference>
<feature type="non-terminal residue" evidence="5">
    <location>
        <position position="662"/>
    </location>
</feature>
<feature type="region of interest" description="Disordered" evidence="2">
    <location>
        <begin position="390"/>
        <end position="436"/>
    </location>
</feature>
<accession>A0A8X7XHE2</accession>
<name>A0A8X7XHE2_POLSE</name>
<dbReference type="AlphaFoldDB" id="A0A8X7XHE2"/>
<dbReference type="Pfam" id="PF10488">
    <property type="entry name" value="PP1c_bdg"/>
    <property type="match status" value="1"/>
</dbReference>
<evidence type="ECO:0000256" key="2">
    <source>
        <dbReference type="SAM" id="MobiDB-lite"/>
    </source>
</evidence>
<feature type="compositionally biased region" description="Acidic residues" evidence="2">
    <location>
        <begin position="480"/>
        <end position="502"/>
    </location>
</feature>
<dbReference type="Proteomes" id="UP000886611">
    <property type="component" value="Unassembled WGS sequence"/>
</dbReference>
<dbReference type="Pfam" id="PF10472">
    <property type="entry name" value="CReP_N"/>
    <property type="match status" value="1"/>
</dbReference>
<comment type="caution">
    <text evidence="5">The sequence shown here is derived from an EMBL/GenBank/DDBJ whole genome shotgun (WGS) entry which is preliminary data.</text>
</comment>
<dbReference type="GO" id="GO:0034976">
    <property type="term" value="P:response to endoplasmic reticulum stress"/>
    <property type="evidence" value="ECO:0007669"/>
    <property type="project" value="TreeGrafter"/>
</dbReference>
<dbReference type="GO" id="GO:0005783">
    <property type="term" value="C:endoplasmic reticulum"/>
    <property type="evidence" value="ECO:0007669"/>
    <property type="project" value="TreeGrafter"/>
</dbReference>
<dbReference type="EMBL" id="JAATIS010000485">
    <property type="protein sequence ID" value="KAG2468263.1"/>
    <property type="molecule type" value="Genomic_DNA"/>
</dbReference>
<protein>
    <submittedName>
        <fullName evidence="5">PR15B phosphatase</fullName>
    </submittedName>
</protein>
<dbReference type="InterPro" id="IPR051254">
    <property type="entry name" value="PPP1R15"/>
</dbReference>
<feature type="compositionally biased region" description="Polar residues" evidence="2">
    <location>
        <begin position="448"/>
        <end position="465"/>
    </location>
</feature>
<feature type="compositionally biased region" description="Acidic residues" evidence="2">
    <location>
        <begin position="390"/>
        <end position="407"/>
    </location>
</feature>
<gene>
    <name evidence="5" type="primary">Ppp1r15b_1</name>
    <name evidence="5" type="ORF">GTO96_0015584</name>
</gene>
<comment type="similarity">
    <text evidence="1">Belongs to the PPP1R15 family.</text>
</comment>
<dbReference type="PANTHER" id="PTHR16489">
    <property type="entry name" value="GH11727P"/>
    <property type="match status" value="1"/>
</dbReference>
<keyword evidence="6" id="KW-1185">Reference proteome</keyword>
<evidence type="ECO:0000313" key="5">
    <source>
        <dbReference type="EMBL" id="KAG2468263.1"/>
    </source>
</evidence>
<reference evidence="5 6" key="1">
    <citation type="journal article" date="2021" name="Cell">
        <title>Tracing the genetic footprints of vertebrate landing in non-teleost ray-finned fishes.</title>
        <authorList>
            <person name="Bi X."/>
            <person name="Wang K."/>
            <person name="Yang L."/>
            <person name="Pan H."/>
            <person name="Jiang H."/>
            <person name="Wei Q."/>
            <person name="Fang M."/>
            <person name="Yu H."/>
            <person name="Zhu C."/>
            <person name="Cai Y."/>
            <person name="He Y."/>
            <person name="Gan X."/>
            <person name="Zeng H."/>
            <person name="Yu D."/>
            <person name="Zhu Y."/>
            <person name="Jiang H."/>
            <person name="Qiu Q."/>
            <person name="Yang H."/>
            <person name="Zhang Y.E."/>
            <person name="Wang W."/>
            <person name="Zhu M."/>
            <person name="He S."/>
            <person name="Zhang G."/>
        </authorList>
    </citation>
    <scope>NUCLEOTIDE SEQUENCE [LARGE SCALE GENOMIC DNA]</scope>
    <source>
        <strain evidence="5">Bchr_013</strain>
    </source>
</reference>
<feature type="domain" description="Protein phosphatase 1 regulatory subunit 15A/B C-terminal" evidence="4">
    <location>
        <begin position="434"/>
        <end position="659"/>
    </location>
</feature>
<feature type="non-terminal residue" evidence="5">
    <location>
        <position position="1"/>
    </location>
</feature>
<feature type="region of interest" description="Disordered" evidence="2">
    <location>
        <begin position="448"/>
        <end position="502"/>
    </location>
</feature>
<evidence type="ECO:0000313" key="6">
    <source>
        <dbReference type="Proteomes" id="UP000886611"/>
    </source>
</evidence>
<sequence length="662" mass="73883">METNGLYTKQRVTSFMRSEEQGNSWIGTLTALVTRPSLLLQRYFPTWTGIGSVCDFRKAVQGQDRSPPLSLVHCQHGDDFLSAGTSLSWFNAQALQEVGLMDLEPTLVALDGCCMKKVNHSQNLPDEQQIKREPTASCGYVSTVRKSLNQEWLHMASVMSAQSSQLMTPNLPVAVSKTCVRHSPLESSAKWNWWANLWGWTDYGKPDPDEAQNRDERHLLQSLANDSHNQLFCGENTGCLSHNRKADNSSTEAALPEGLLCPEKPRLDLTLVCSIAAGSEVLLLTPDQDNGYSSLEEEHSAGKLAKMDPSSRAEVVIHPCCTQLTDLPDEFSVIGSDKENLVNEAVNFHPAEETAECVTPGDTLPSVSKPQCQNKMISYIIGGYCTSESSSEDSDVACSEEDDDGFDNDSSSVFSDSDEENSPEPENLLGFFTQSSDPYNLQNFTATIRSAKPSNPSEEQENSNTDEGSEEESSLGSSSSEEEEDEEKEETDSEDDQSSDEEENLKLWNYFACGKDPYSPFNFQGPVRTKKAWQNQTPLSSCQAANQQSLLCHNVMKGPLDSYSLETSSHEEDRLDSGFYEAVCSREEEKEDLVFVKRKKVTFSVEVEEFYTSCDEDRHGPWEELARDRCRFLRRIQETEDSIGYCLSAAHRELVLQRLLSK</sequence>
<dbReference type="InterPro" id="IPR019523">
    <property type="entry name" value="Prot_Pase1_reg-su15A/B_C"/>
</dbReference>
<dbReference type="PANTHER" id="PTHR16489:SF11">
    <property type="entry name" value="PROTEIN PHOSPHATASE 1 REGULATORY SUBUNIT 15B"/>
    <property type="match status" value="1"/>
</dbReference>
<organism evidence="5 6">
    <name type="scientific">Polypterus senegalus</name>
    <name type="common">Senegal bichir</name>
    <dbReference type="NCBI Taxonomy" id="55291"/>
    <lineage>
        <taxon>Eukaryota</taxon>
        <taxon>Metazoa</taxon>
        <taxon>Chordata</taxon>
        <taxon>Craniata</taxon>
        <taxon>Vertebrata</taxon>
        <taxon>Euteleostomi</taxon>
        <taxon>Actinopterygii</taxon>
        <taxon>Polypteriformes</taxon>
        <taxon>Polypteridae</taxon>
        <taxon>Polypterus</taxon>
    </lineage>
</organism>
<evidence type="ECO:0000256" key="1">
    <source>
        <dbReference type="ARBA" id="ARBA00010161"/>
    </source>
</evidence>
<feature type="domain" description="Protein phosphatase 1 regulatory subunit 15B N-terminal" evidence="3">
    <location>
        <begin position="283"/>
        <end position="348"/>
    </location>
</feature>